<dbReference type="EMBL" id="JAKOGI010000241">
    <property type="protein sequence ID" value="KAJ8438785.1"/>
    <property type="molecule type" value="Genomic_DNA"/>
</dbReference>
<feature type="region of interest" description="Disordered" evidence="1">
    <location>
        <begin position="1"/>
        <end position="27"/>
    </location>
</feature>
<dbReference type="Proteomes" id="UP001153076">
    <property type="component" value="Unassembled WGS sequence"/>
</dbReference>
<dbReference type="PANTHER" id="PTHR31286:SF99">
    <property type="entry name" value="DUF4283 DOMAIN-CONTAINING PROTEIN"/>
    <property type="match status" value="1"/>
</dbReference>
<evidence type="ECO:0000313" key="2">
    <source>
        <dbReference type="EMBL" id="KAJ8438785.1"/>
    </source>
</evidence>
<keyword evidence="3" id="KW-1185">Reference proteome</keyword>
<dbReference type="PANTHER" id="PTHR31286">
    <property type="entry name" value="GLYCINE-RICH CELL WALL STRUCTURAL PROTEIN 1.8-LIKE"/>
    <property type="match status" value="1"/>
</dbReference>
<name>A0A9Q1K8E6_9CARY</name>
<evidence type="ECO:0000256" key="1">
    <source>
        <dbReference type="SAM" id="MobiDB-lite"/>
    </source>
</evidence>
<reference evidence="2" key="1">
    <citation type="submission" date="2022-04" db="EMBL/GenBank/DDBJ databases">
        <title>Carnegiea gigantea Genome sequencing and assembly v2.</title>
        <authorList>
            <person name="Copetti D."/>
            <person name="Sanderson M.J."/>
            <person name="Burquez A."/>
            <person name="Wojciechowski M.F."/>
        </authorList>
    </citation>
    <scope>NUCLEOTIDE SEQUENCE</scope>
    <source>
        <strain evidence="2">SGP5-SGP5p</strain>
        <tissue evidence="2">Aerial part</tissue>
    </source>
</reference>
<dbReference type="InterPro" id="IPR040256">
    <property type="entry name" value="At4g02000-like"/>
</dbReference>
<sequence>MDVEEAPAVVQTSPPLAKPPDPLDKMLPTIRKSMDVEPNSNPQHNLPKTSFCDIVTWVFSTAMNVVEQLQEALEDEIEVPDTPLKEDYDRILQGGPWFLFSHYLMLTPWKPNFHPSQNPFSSMIVWVRFPDPSVECFNKLALFDIAQLLGKPIKVDFATDLVSRARYARVCLEISLSKPLVDRVWVVNGWQQVEYENLDLLCLSCGIVGHVHTQLHVMAFAQ</sequence>
<protein>
    <recommendedName>
        <fullName evidence="4">DUF4283 domain-containing protein</fullName>
    </recommendedName>
</protein>
<proteinExistence type="predicted"/>
<evidence type="ECO:0008006" key="4">
    <source>
        <dbReference type="Google" id="ProtNLM"/>
    </source>
</evidence>
<evidence type="ECO:0000313" key="3">
    <source>
        <dbReference type="Proteomes" id="UP001153076"/>
    </source>
</evidence>
<comment type="caution">
    <text evidence="2">The sequence shown here is derived from an EMBL/GenBank/DDBJ whole genome shotgun (WGS) entry which is preliminary data.</text>
</comment>
<dbReference type="AlphaFoldDB" id="A0A9Q1K8E6"/>
<organism evidence="2 3">
    <name type="scientific">Carnegiea gigantea</name>
    <dbReference type="NCBI Taxonomy" id="171969"/>
    <lineage>
        <taxon>Eukaryota</taxon>
        <taxon>Viridiplantae</taxon>
        <taxon>Streptophyta</taxon>
        <taxon>Embryophyta</taxon>
        <taxon>Tracheophyta</taxon>
        <taxon>Spermatophyta</taxon>
        <taxon>Magnoliopsida</taxon>
        <taxon>eudicotyledons</taxon>
        <taxon>Gunneridae</taxon>
        <taxon>Pentapetalae</taxon>
        <taxon>Caryophyllales</taxon>
        <taxon>Cactineae</taxon>
        <taxon>Cactaceae</taxon>
        <taxon>Cactoideae</taxon>
        <taxon>Echinocereeae</taxon>
        <taxon>Carnegiea</taxon>
    </lineage>
</organism>
<gene>
    <name evidence="2" type="ORF">Cgig2_009903</name>
</gene>
<dbReference type="OrthoDB" id="1096772at2759"/>
<accession>A0A9Q1K8E6</accession>